<dbReference type="AlphaFoldDB" id="A0A8C7WMM5"/>
<reference evidence="1" key="2">
    <citation type="submission" date="2025-09" db="UniProtKB">
        <authorList>
            <consortium name="Ensembl"/>
        </authorList>
    </citation>
    <scope>IDENTIFICATION</scope>
</reference>
<evidence type="ECO:0000313" key="1">
    <source>
        <dbReference type="Ensembl" id="ENSOSIP00000000595.1"/>
    </source>
</evidence>
<keyword evidence="2" id="KW-1185">Reference proteome</keyword>
<dbReference type="GeneTree" id="ENSGT01030000238171"/>
<evidence type="ECO:0000313" key="2">
    <source>
        <dbReference type="Proteomes" id="UP000694383"/>
    </source>
</evidence>
<dbReference type="Ensembl" id="ENSOSIT00000000624.1">
    <property type="protein sequence ID" value="ENSOSIP00000000595.1"/>
    <property type="gene ID" value="ENSOSIG00000000340.1"/>
</dbReference>
<reference evidence="1" key="1">
    <citation type="submission" date="2025-08" db="UniProtKB">
        <authorList>
            <consortium name="Ensembl"/>
        </authorList>
    </citation>
    <scope>IDENTIFICATION</scope>
</reference>
<sequence length="48" mass="5479">MADDELEAIRRQRMAELQAKHGVSFMHEQETHVTSAILVDTDSAHPFE</sequence>
<dbReference type="GO" id="GO:0003677">
    <property type="term" value="F:DNA binding"/>
    <property type="evidence" value="ECO:0007669"/>
    <property type="project" value="InterPro"/>
</dbReference>
<proteinExistence type="predicted"/>
<accession>A0A8C7WMM5</accession>
<protein>
    <submittedName>
        <fullName evidence="1">Uncharacterized protein</fullName>
    </submittedName>
</protein>
<dbReference type="Gene3D" id="1.10.8.140">
    <property type="entry name" value="PDCD5-like"/>
    <property type="match status" value="1"/>
</dbReference>
<organism evidence="1 2">
    <name type="scientific">Oryzias sinensis</name>
    <name type="common">Chinese medaka</name>
    <dbReference type="NCBI Taxonomy" id="183150"/>
    <lineage>
        <taxon>Eukaryota</taxon>
        <taxon>Metazoa</taxon>
        <taxon>Chordata</taxon>
        <taxon>Craniata</taxon>
        <taxon>Vertebrata</taxon>
        <taxon>Euteleostomi</taxon>
        <taxon>Actinopterygii</taxon>
        <taxon>Neopterygii</taxon>
        <taxon>Teleostei</taxon>
        <taxon>Neoteleostei</taxon>
        <taxon>Acanthomorphata</taxon>
        <taxon>Ovalentaria</taxon>
        <taxon>Atherinomorphae</taxon>
        <taxon>Beloniformes</taxon>
        <taxon>Adrianichthyidae</taxon>
        <taxon>Oryziinae</taxon>
        <taxon>Oryzias</taxon>
    </lineage>
</organism>
<name>A0A8C7WMM5_9TELE</name>
<dbReference type="InterPro" id="IPR036883">
    <property type="entry name" value="PDCD5-like_sf"/>
</dbReference>
<dbReference type="Proteomes" id="UP000694383">
    <property type="component" value="Unplaced"/>
</dbReference>